<feature type="region of interest" description="Disordered" evidence="1">
    <location>
        <begin position="439"/>
        <end position="484"/>
    </location>
</feature>
<organism evidence="3 4">
    <name type="scientific">Geodia barretti</name>
    <name type="common">Barrett's horny sponge</name>
    <dbReference type="NCBI Taxonomy" id="519541"/>
    <lineage>
        <taxon>Eukaryota</taxon>
        <taxon>Metazoa</taxon>
        <taxon>Porifera</taxon>
        <taxon>Demospongiae</taxon>
        <taxon>Heteroscleromorpha</taxon>
        <taxon>Tetractinellida</taxon>
        <taxon>Astrophorina</taxon>
        <taxon>Geodiidae</taxon>
        <taxon>Geodia</taxon>
    </lineage>
</organism>
<dbReference type="GO" id="GO:0005667">
    <property type="term" value="C:transcription regulator complex"/>
    <property type="evidence" value="ECO:0007669"/>
    <property type="project" value="TreeGrafter"/>
</dbReference>
<feature type="compositionally biased region" description="Low complexity" evidence="1">
    <location>
        <begin position="445"/>
        <end position="465"/>
    </location>
</feature>
<dbReference type="GO" id="GO:0030154">
    <property type="term" value="P:cell differentiation"/>
    <property type="evidence" value="ECO:0007669"/>
    <property type="project" value="TreeGrafter"/>
</dbReference>
<dbReference type="GO" id="GO:0000785">
    <property type="term" value="C:chromatin"/>
    <property type="evidence" value="ECO:0007669"/>
    <property type="project" value="TreeGrafter"/>
</dbReference>
<dbReference type="Gene3D" id="1.10.472.140">
    <property type="match status" value="1"/>
</dbReference>
<evidence type="ECO:0000313" key="3">
    <source>
        <dbReference type="EMBL" id="CAI8028339.1"/>
    </source>
</evidence>
<name>A0AA35SF79_GEOBA</name>
<dbReference type="InterPro" id="IPR002720">
    <property type="entry name" value="RB_A"/>
</dbReference>
<evidence type="ECO:0000256" key="1">
    <source>
        <dbReference type="SAM" id="MobiDB-lite"/>
    </source>
</evidence>
<accession>A0AA35SF79</accession>
<reference evidence="3" key="1">
    <citation type="submission" date="2023-03" db="EMBL/GenBank/DDBJ databases">
        <authorList>
            <person name="Steffen K."/>
            <person name="Cardenas P."/>
        </authorList>
    </citation>
    <scope>NUCLEOTIDE SEQUENCE</scope>
</reference>
<proteinExistence type="predicted"/>
<comment type="caution">
    <text evidence="3">The sequence shown here is derived from an EMBL/GenBank/DDBJ whole genome shotgun (WGS) entry which is preliminary data.</text>
</comment>
<dbReference type="Proteomes" id="UP001174909">
    <property type="component" value="Unassembled WGS sequence"/>
</dbReference>
<dbReference type="Pfam" id="PF01858">
    <property type="entry name" value="RB_A"/>
    <property type="match status" value="1"/>
</dbReference>
<evidence type="ECO:0000313" key="4">
    <source>
        <dbReference type="Proteomes" id="UP001174909"/>
    </source>
</evidence>
<feature type="compositionally biased region" description="Low complexity" evidence="1">
    <location>
        <begin position="506"/>
        <end position="524"/>
    </location>
</feature>
<evidence type="ECO:0000259" key="2">
    <source>
        <dbReference type="SMART" id="SM01368"/>
    </source>
</evidence>
<dbReference type="InterPro" id="IPR036915">
    <property type="entry name" value="Cyclin-like_sf"/>
</dbReference>
<feature type="region of interest" description="Disordered" evidence="1">
    <location>
        <begin position="506"/>
        <end position="534"/>
    </location>
</feature>
<dbReference type="Gene3D" id="1.10.472.10">
    <property type="entry name" value="Cyclin-like"/>
    <property type="match status" value="1"/>
</dbReference>
<feature type="domain" description="Retinoblastoma-associated protein A-box" evidence="2">
    <location>
        <begin position="184"/>
        <end position="377"/>
    </location>
</feature>
<dbReference type="SMART" id="SM01368">
    <property type="entry name" value="RB_A"/>
    <property type="match status" value="1"/>
</dbReference>
<dbReference type="EMBL" id="CASHTH010002325">
    <property type="protein sequence ID" value="CAI8028339.1"/>
    <property type="molecule type" value="Genomic_DNA"/>
</dbReference>
<dbReference type="PANTHER" id="PTHR13742:SF17">
    <property type="entry name" value="RE32990P-RELATED"/>
    <property type="match status" value="1"/>
</dbReference>
<dbReference type="SUPFAM" id="SSF47954">
    <property type="entry name" value="Cyclin-like"/>
    <property type="match status" value="1"/>
</dbReference>
<dbReference type="InterPro" id="IPR028309">
    <property type="entry name" value="RB_fam"/>
</dbReference>
<dbReference type="GO" id="GO:0006357">
    <property type="term" value="P:regulation of transcription by RNA polymerase II"/>
    <property type="evidence" value="ECO:0007669"/>
    <property type="project" value="InterPro"/>
</dbReference>
<keyword evidence="4" id="KW-1185">Reference proteome</keyword>
<dbReference type="GO" id="GO:0000977">
    <property type="term" value="F:RNA polymerase II transcription regulatory region sequence-specific DNA binding"/>
    <property type="evidence" value="ECO:0007669"/>
    <property type="project" value="TreeGrafter"/>
</dbReference>
<protein>
    <submittedName>
        <fullName evidence="3">Retinoblastoma-like protein 1</fullName>
    </submittedName>
</protein>
<gene>
    <name evidence="3" type="ORF">GBAR_LOCUS16174</name>
</gene>
<dbReference type="GO" id="GO:2000134">
    <property type="term" value="P:negative regulation of G1/S transition of mitotic cell cycle"/>
    <property type="evidence" value="ECO:0007669"/>
    <property type="project" value="TreeGrafter"/>
</dbReference>
<sequence length="687" mass="75071">MDMLFCAAVAGKRRDLLNPDCPLLPQDFASPNFVTSDDKMCVLTELSEQYGAIEKECRVIRDFYWRGPMKRMFEKKELSGLQAGNLKHSVTIDSAFVNMISYANFHSNQRALDREYEINMLANGDFDERMFLHPNASEEIGTPSRLNTTLSARLMMTQTPPHHVQYRTPLLGREYLTTASNSMTPVSDATHSVTQLHLLLENKPPSPAEDLCRMCGSCTANPLPDIERRVASLGEAFLRCSPQETETTPDSFTKLRLHLATSLYYKLLLGVVRDEAEVKKVNVTTLQIMLEHELFHKALFALSTEIVLFSYNSHSRVFPWVLGVFEVSAYHFYKVIEVAIKVETNLPRSIIKHLNRVEENVLDYLAWTSDSPLYDAIEAAGSASSYEDVALPPPTAGGMATPLVHHTHSRVASSLAGLRGEASPIATFLREQLVSPSSARRQLFSPSSTTSSKKTPGKLGSGTPTRPIPIAPKPAVGSSGGTSGGVGGGTVTVTLLRDYLQQQHSSISQQLQGAISPGTSPSSGGSPGRLDPASPLRLAVSMASAGTQTSPCRPLSSNLVGSSHHSLNGRSTVSWQKPLCHRSGCKPQSVIWREASPDWISPGISLPSIFIPLLLLHPPLPSHPQCLHHTLTIQDATATTRLRPLSHLHPLHPHQILEPPSSQENGLLGPVLQEGVYDRSPEDQGPV</sequence>
<dbReference type="GO" id="GO:0005634">
    <property type="term" value="C:nucleus"/>
    <property type="evidence" value="ECO:0007669"/>
    <property type="project" value="InterPro"/>
</dbReference>
<dbReference type="PANTHER" id="PTHR13742">
    <property type="entry name" value="RETINOBLASTOMA-ASSOCIATED PROTEIN RB -RELATED"/>
    <property type="match status" value="1"/>
</dbReference>
<dbReference type="AlphaFoldDB" id="A0AA35SF79"/>